<evidence type="ECO:0000313" key="1">
    <source>
        <dbReference type="EMBL" id="MDT7847573.1"/>
    </source>
</evidence>
<comment type="caution">
    <text evidence="1">The sequence shown here is derived from an EMBL/GenBank/DDBJ whole genome shotgun (WGS) entry which is preliminary data.</text>
</comment>
<organism evidence="1 2">
    <name type="scientific">Streptomyces justiciae</name>
    <dbReference type="NCBI Taxonomy" id="2780140"/>
    <lineage>
        <taxon>Bacteria</taxon>
        <taxon>Bacillati</taxon>
        <taxon>Actinomycetota</taxon>
        <taxon>Actinomycetes</taxon>
        <taxon>Kitasatosporales</taxon>
        <taxon>Streptomycetaceae</taxon>
        <taxon>Streptomyces</taxon>
    </lineage>
</organism>
<protein>
    <submittedName>
        <fullName evidence="1">Uncharacterized protein</fullName>
    </submittedName>
</protein>
<gene>
    <name evidence="1" type="ORF">RQC66_43370</name>
</gene>
<name>A0ABU3M853_9ACTN</name>
<accession>A0ABU3M853</accession>
<dbReference type="EMBL" id="JAVTLL010000054">
    <property type="protein sequence ID" value="MDT7847573.1"/>
    <property type="molecule type" value="Genomic_DNA"/>
</dbReference>
<reference evidence="2" key="1">
    <citation type="submission" date="2023-07" db="EMBL/GenBank/DDBJ databases">
        <title>Draft genome sequence of the endophytic actinobacterium Streptomyces justiciae WPN32, a potential antibiotic producer.</title>
        <authorList>
            <person name="Yasawong M."/>
            <person name="Pana W."/>
            <person name="Ganta P."/>
            <person name="Santapan N."/>
            <person name="Songngamsuk T."/>
            <person name="Phatcharaharikarn M."/>
            <person name="Kerdtoob S."/>
            <person name="Nantapong N."/>
        </authorList>
    </citation>
    <scope>NUCLEOTIDE SEQUENCE [LARGE SCALE GENOMIC DNA]</scope>
    <source>
        <strain evidence="2">WPN32</strain>
    </source>
</reference>
<keyword evidence="2" id="KW-1185">Reference proteome</keyword>
<evidence type="ECO:0000313" key="2">
    <source>
        <dbReference type="Proteomes" id="UP001257948"/>
    </source>
</evidence>
<proteinExistence type="predicted"/>
<sequence length="65" mass="7675">MRNDRHDEPLSDDELGLFLQYLHRFAQYEVDQFALMEVGDPEYPVYVTLSRALEPGTDRAAYRRP</sequence>
<dbReference type="Proteomes" id="UP001257948">
    <property type="component" value="Unassembled WGS sequence"/>
</dbReference>
<dbReference type="RefSeq" id="WP_314207756.1">
    <property type="nucleotide sequence ID" value="NZ_JAVTLL010000054.1"/>
</dbReference>